<keyword evidence="4" id="KW-0446">Lipid-binding</keyword>
<dbReference type="Pfam" id="PF15409">
    <property type="entry name" value="PH_8"/>
    <property type="match status" value="1"/>
</dbReference>
<dbReference type="InterPro" id="IPR001849">
    <property type="entry name" value="PH_domain"/>
</dbReference>
<protein>
    <recommendedName>
        <fullName evidence="6">PH domain-containing protein</fullName>
    </recommendedName>
</protein>
<proteinExistence type="inferred from homology"/>
<reference evidence="7 8" key="1">
    <citation type="submission" date="2024-07" db="EMBL/GenBank/DDBJ databases">
        <title>Chromosome-level genome assembly of the water stick insect Ranatra chinensis (Heteroptera: Nepidae).</title>
        <authorList>
            <person name="Liu X."/>
        </authorList>
    </citation>
    <scope>NUCLEOTIDE SEQUENCE [LARGE SCALE GENOMIC DNA]</scope>
    <source>
        <strain evidence="7">Cailab_2021Rc</strain>
        <tissue evidence="7">Muscle</tissue>
    </source>
</reference>
<dbReference type="EMBL" id="JBFDAA010000020">
    <property type="protein sequence ID" value="KAL1115131.1"/>
    <property type="molecule type" value="Genomic_DNA"/>
</dbReference>
<comment type="caution">
    <text evidence="7">The sequence shown here is derived from an EMBL/GenBank/DDBJ whole genome shotgun (WGS) entry which is preliminary data.</text>
</comment>
<evidence type="ECO:0000256" key="3">
    <source>
        <dbReference type="ARBA" id="ARBA00023055"/>
    </source>
</evidence>
<name>A0ABD0XV34_9HEMI</name>
<dbReference type="InterPro" id="IPR041680">
    <property type="entry name" value="PH_8"/>
</dbReference>
<dbReference type="AlphaFoldDB" id="A0ABD0XV34"/>
<gene>
    <name evidence="7" type="ORF">AAG570_007162</name>
</gene>
<dbReference type="SUPFAM" id="SSF50729">
    <property type="entry name" value="PH domain-like"/>
    <property type="match status" value="1"/>
</dbReference>
<keyword evidence="2" id="KW-0813">Transport</keyword>
<dbReference type="Proteomes" id="UP001558652">
    <property type="component" value="Unassembled WGS sequence"/>
</dbReference>
<evidence type="ECO:0000256" key="2">
    <source>
        <dbReference type="ARBA" id="ARBA00022448"/>
    </source>
</evidence>
<evidence type="ECO:0000256" key="5">
    <source>
        <dbReference type="SAM" id="Coils"/>
    </source>
</evidence>
<evidence type="ECO:0000259" key="6">
    <source>
        <dbReference type="PROSITE" id="PS50003"/>
    </source>
</evidence>
<keyword evidence="3" id="KW-0445">Lipid transport</keyword>
<dbReference type="CDD" id="cd13287">
    <property type="entry name" value="PH_ORP3_ORP6_ORP7"/>
    <property type="match status" value="1"/>
</dbReference>
<sequence length="234" mass="25770">MLRTLYCCISAHPAGNAGIGPNSAGGGGTGLSKRTSNRSCEWEIIEGLKDGQRYDRKPEPFSGYLHKKRKWPLKGWHKRFFVVDKGILVYGKSPSEVNRGKLHGSLDIGLSVISAKLKEKRLHIDAEEFIYHLKAKQQDAFVEWVEQLKRHRLYRQHVLSYGGEMATEGGGRPVVGSGLGGSGSGSGGQHRVQWLVDSAPLQAVTTELNHTQQALNQLSRILDRLESSAADSEV</sequence>
<comment type="similarity">
    <text evidence="1">Belongs to the OSBP family.</text>
</comment>
<organism evidence="7 8">
    <name type="scientific">Ranatra chinensis</name>
    <dbReference type="NCBI Taxonomy" id="642074"/>
    <lineage>
        <taxon>Eukaryota</taxon>
        <taxon>Metazoa</taxon>
        <taxon>Ecdysozoa</taxon>
        <taxon>Arthropoda</taxon>
        <taxon>Hexapoda</taxon>
        <taxon>Insecta</taxon>
        <taxon>Pterygota</taxon>
        <taxon>Neoptera</taxon>
        <taxon>Paraneoptera</taxon>
        <taxon>Hemiptera</taxon>
        <taxon>Heteroptera</taxon>
        <taxon>Panheteroptera</taxon>
        <taxon>Nepomorpha</taxon>
        <taxon>Nepidae</taxon>
        <taxon>Ranatrinae</taxon>
        <taxon>Ranatra</taxon>
    </lineage>
</organism>
<dbReference type="GO" id="GO:0006869">
    <property type="term" value="P:lipid transport"/>
    <property type="evidence" value="ECO:0007669"/>
    <property type="project" value="UniProtKB-KW"/>
</dbReference>
<dbReference type="SMART" id="SM00233">
    <property type="entry name" value="PH"/>
    <property type="match status" value="1"/>
</dbReference>
<feature type="coiled-coil region" evidence="5">
    <location>
        <begin position="201"/>
        <end position="228"/>
    </location>
</feature>
<dbReference type="PANTHER" id="PTHR10972">
    <property type="entry name" value="OXYSTEROL-BINDING PROTEIN-RELATED"/>
    <property type="match status" value="1"/>
</dbReference>
<evidence type="ECO:0000256" key="4">
    <source>
        <dbReference type="ARBA" id="ARBA00023121"/>
    </source>
</evidence>
<accession>A0ABD0XV34</accession>
<evidence type="ECO:0000256" key="1">
    <source>
        <dbReference type="ARBA" id="ARBA00008842"/>
    </source>
</evidence>
<evidence type="ECO:0000313" key="8">
    <source>
        <dbReference type="Proteomes" id="UP001558652"/>
    </source>
</evidence>
<dbReference type="InterPro" id="IPR000648">
    <property type="entry name" value="Oxysterol-bd"/>
</dbReference>
<keyword evidence="5" id="KW-0175">Coiled coil</keyword>
<dbReference type="PANTHER" id="PTHR10972:SF203">
    <property type="entry name" value="OXYSTEROL-BINDING PROTEIN HOMOLOG 3"/>
    <property type="match status" value="1"/>
</dbReference>
<dbReference type="GO" id="GO:0008289">
    <property type="term" value="F:lipid binding"/>
    <property type="evidence" value="ECO:0007669"/>
    <property type="project" value="UniProtKB-KW"/>
</dbReference>
<keyword evidence="8" id="KW-1185">Reference proteome</keyword>
<dbReference type="FunFam" id="2.30.29.30:FF:000011">
    <property type="entry name" value="Oxysterol-binding protein"/>
    <property type="match status" value="1"/>
</dbReference>
<dbReference type="Gene3D" id="2.30.29.30">
    <property type="entry name" value="Pleckstrin-homology domain (PH domain)/Phosphotyrosine-binding domain (PTB)"/>
    <property type="match status" value="1"/>
</dbReference>
<dbReference type="InterPro" id="IPR011993">
    <property type="entry name" value="PH-like_dom_sf"/>
</dbReference>
<evidence type="ECO:0000313" key="7">
    <source>
        <dbReference type="EMBL" id="KAL1115131.1"/>
    </source>
</evidence>
<dbReference type="PROSITE" id="PS50003">
    <property type="entry name" value="PH_DOMAIN"/>
    <property type="match status" value="1"/>
</dbReference>
<feature type="domain" description="PH" evidence="6">
    <location>
        <begin position="58"/>
        <end position="153"/>
    </location>
</feature>